<dbReference type="Proteomes" id="UP001185028">
    <property type="component" value="Unassembled WGS sequence"/>
</dbReference>
<accession>A0ABU1J2S1</accession>
<evidence type="ECO:0000313" key="3">
    <source>
        <dbReference type="Proteomes" id="UP001185028"/>
    </source>
</evidence>
<organism evidence="2 3">
    <name type="scientific">Paenibacillus hunanensis</name>
    <dbReference type="NCBI Taxonomy" id="539262"/>
    <lineage>
        <taxon>Bacteria</taxon>
        <taxon>Bacillati</taxon>
        <taxon>Bacillota</taxon>
        <taxon>Bacilli</taxon>
        <taxon>Bacillales</taxon>
        <taxon>Paenibacillaceae</taxon>
        <taxon>Paenibacillus</taxon>
    </lineage>
</organism>
<keyword evidence="3" id="KW-1185">Reference proteome</keyword>
<dbReference type="InterPro" id="IPR034660">
    <property type="entry name" value="DinB/YfiT-like"/>
</dbReference>
<dbReference type="EMBL" id="JAVDQH010000018">
    <property type="protein sequence ID" value="MDR6245803.1"/>
    <property type="molecule type" value="Genomic_DNA"/>
</dbReference>
<feature type="domain" description="DinB-like" evidence="1">
    <location>
        <begin position="33"/>
        <end position="258"/>
    </location>
</feature>
<evidence type="ECO:0000259" key="1">
    <source>
        <dbReference type="Pfam" id="PF12867"/>
    </source>
</evidence>
<dbReference type="InterPro" id="IPR024775">
    <property type="entry name" value="DinB-like"/>
</dbReference>
<dbReference type="Pfam" id="PF12867">
    <property type="entry name" value="DinB_2"/>
    <property type="match status" value="1"/>
</dbReference>
<dbReference type="RefSeq" id="WP_373289130.1">
    <property type="nucleotide sequence ID" value="NZ_BMMB01000005.1"/>
</dbReference>
<evidence type="ECO:0000313" key="2">
    <source>
        <dbReference type="EMBL" id="MDR6245803.1"/>
    </source>
</evidence>
<comment type="caution">
    <text evidence="2">The sequence shown here is derived from an EMBL/GenBank/DDBJ whole genome shotgun (WGS) entry which is preliminary data.</text>
</comment>
<gene>
    <name evidence="2" type="ORF">JOC58_003719</name>
</gene>
<protein>
    <recommendedName>
        <fullName evidence="1">DinB-like domain-containing protein</fullName>
    </recommendedName>
</protein>
<proteinExistence type="predicted"/>
<dbReference type="SUPFAM" id="SSF109854">
    <property type="entry name" value="DinB/YfiT-like putative metalloenzymes"/>
    <property type="match status" value="1"/>
</dbReference>
<dbReference type="Gene3D" id="1.20.120.450">
    <property type="entry name" value="dinb family like domain"/>
    <property type="match status" value="2"/>
</dbReference>
<sequence length="271" mass="30589">MVKIEAMNTMATQQQVRVDEVLQRLEHTVNGYIEKLEQVSMEQLLWKPTPDEWSLGQMIVHLIQSAQAMQLANVRRCLVLEKQLVDELATQTSGKPTEATQADANIAQPQCVAKTAQGEALFQYGSFPQERIQVPPSPQYTPLQPDQKEQLVEGLQETLRQMMEVAPAVQAVQEQLLMDAAKNGMSAEEGEQATVPTATSCDNTASENVNLSIHVTQEAMRNESEPSLPTVAHPRLGGLNAWEWFWLIEMHYRHHLHQQQRLEEGWEHAHA</sequence>
<reference evidence="2 3" key="1">
    <citation type="submission" date="2023-07" db="EMBL/GenBank/DDBJ databases">
        <title>Genomic Encyclopedia of Type Strains, Phase IV (KMG-IV): sequencing the most valuable type-strain genomes for metagenomic binning, comparative biology and taxonomic classification.</title>
        <authorList>
            <person name="Goeker M."/>
        </authorList>
    </citation>
    <scope>NUCLEOTIDE SEQUENCE [LARGE SCALE GENOMIC DNA]</scope>
    <source>
        <strain evidence="2 3">DSM 22170</strain>
    </source>
</reference>
<name>A0ABU1J2S1_9BACL</name>